<sequence length="144" mass="15806">MLHPPPPRRQTRSSFQQNPPPISSRQDPRSRGGDRITELLKAVKALPNEMERIVKQEVSQLSQLPDMLKALVQQIEPTRGQTNKEAPLTEVTDQSLHVKEVGTTVAMEVPPTATKDVAPTVEKEVGTTVAMEVPHSNEGCGSHC</sequence>
<name>A0A5C7HM67_9ROSI</name>
<gene>
    <name evidence="2" type="ORF">EZV62_018755</name>
</gene>
<comment type="caution">
    <text evidence="2">The sequence shown here is derived from an EMBL/GenBank/DDBJ whole genome shotgun (WGS) entry which is preliminary data.</text>
</comment>
<evidence type="ECO:0000313" key="3">
    <source>
        <dbReference type="Proteomes" id="UP000323000"/>
    </source>
</evidence>
<feature type="region of interest" description="Disordered" evidence="1">
    <location>
        <begin position="1"/>
        <end position="33"/>
    </location>
</feature>
<proteinExistence type="predicted"/>
<evidence type="ECO:0000313" key="2">
    <source>
        <dbReference type="EMBL" id="TXG57442.1"/>
    </source>
</evidence>
<protein>
    <submittedName>
        <fullName evidence="2">Uncharacterized protein</fullName>
    </submittedName>
</protein>
<reference evidence="3" key="1">
    <citation type="journal article" date="2019" name="Gigascience">
        <title>De novo genome assembly of the endangered Acer yangbiense, a plant species with extremely small populations endemic to Yunnan Province, China.</title>
        <authorList>
            <person name="Yang J."/>
            <person name="Wariss H.M."/>
            <person name="Tao L."/>
            <person name="Zhang R."/>
            <person name="Yun Q."/>
            <person name="Hollingsworth P."/>
            <person name="Dao Z."/>
            <person name="Luo G."/>
            <person name="Guo H."/>
            <person name="Ma Y."/>
            <person name="Sun W."/>
        </authorList>
    </citation>
    <scope>NUCLEOTIDE SEQUENCE [LARGE SCALE GENOMIC DNA]</scope>
    <source>
        <strain evidence="3">cv. Malutang</strain>
    </source>
</reference>
<keyword evidence="3" id="KW-1185">Reference proteome</keyword>
<dbReference type="EMBL" id="VAHF01000008">
    <property type="protein sequence ID" value="TXG57442.1"/>
    <property type="molecule type" value="Genomic_DNA"/>
</dbReference>
<organism evidence="2 3">
    <name type="scientific">Acer yangbiense</name>
    <dbReference type="NCBI Taxonomy" id="1000413"/>
    <lineage>
        <taxon>Eukaryota</taxon>
        <taxon>Viridiplantae</taxon>
        <taxon>Streptophyta</taxon>
        <taxon>Embryophyta</taxon>
        <taxon>Tracheophyta</taxon>
        <taxon>Spermatophyta</taxon>
        <taxon>Magnoliopsida</taxon>
        <taxon>eudicotyledons</taxon>
        <taxon>Gunneridae</taxon>
        <taxon>Pentapetalae</taxon>
        <taxon>rosids</taxon>
        <taxon>malvids</taxon>
        <taxon>Sapindales</taxon>
        <taxon>Sapindaceae</taxon>
        <taxon>Hippocastanoideae</taxon>
        <taxon>Acereae</taxon>
        <taxon>Acer</taxon>
    </lineage>
</organism>
<dbReference type="AlphaFoldDB" id="A0A5C7HM67"/>
<evidence type="ECO:0000256" key="1">
    <source>
        <dbReference type="SAM" id="MobiDB-lite"/>
    </source>
</evidence>
<dbReference type="Proteomes" id="UP000323000">
    <property type="component" value="Chromosome 8"/>
</dbReference>
<accession>A0A5C7HM67</accession>